<reference evidence="1" key="1">
    <citation type="submission" date="2025-08" db="UniProtKB">
        <authorList>
            <consortium name="Ensembl"/>
        </authorList>
    </citation>
    <scope>IDENTIFICATION</scope>
</reference>
<dbReference type="InterPro" id="IPR024129">
    <property type="entry name" value="Sphingomy_SMPD4"/>
</dbReference>
<protein>
    <submittedName>
        <fullName evidence="1">Uncharacterized protein</fullName>
    </submittedName>
</protein>
<dbReference type="AlphaFoldDB" id="A0A8C7H458"/>
<dbReference type="Ensembl" id="ENSOKIT00005053523.1">
    <property type="protein sequence ID" value="ENSOKIP00005050698.1"/>
    <property type="gene ID" value="ENSOKIG00005021347.1"/>
</dbReference>
<proteinExistence type="predicted"/>
<keyword evidence="2" id="KW-1185">Reference proteome</keyword>
<evidence type="ECO:0000313" key="1">
    <source>
        <dbReference type="Ensembl" id="ENSOKIP00005050698.1"/>
    </source>
</evidence>
<dbReference type="Pfam" id="PF14724">
    <property type="entry name" value="mit_SMPDase"/>
    <property type="match status" value="1"/>
</dbReference>
<accession>A0A8C7H458</accession>
<dbReference type="GO" id="GO:0050290">
    <property type="term" value="F:sphingomyelin phosphodiesterase D activity"/>
    <property type="evidence" value="ECO:0007669"/>
    <property type="project" value="InterPro"/>
</dbReference>
<evidence type="ECO:0000313" key="2">
    <source>
        <dbReference type="Proteomes" id="UP000694557"/>
    </source>
</evidence>
<dbReference type="Proteomes" id="UP000694557">
    <property type="component" value="Unassembled WGS sequence"/>
</dbReference>
<sequence length="65" mass="7279">MCRVNVTEDQPASIQEICVIFPWLVESVVGSLDGSTVGWSLSSLQANSSDYNNILEFLQLRWTCQ</sequence>
<organism evidence="1 2">
    <name type="scientific">Oncorhynchus kisutch</name>
    <name type="common">Coho salmon</name>
    <name type="synonym">Salmo kisutch</name>
    <dbReference type="NCBI Taxonomy" id="8019"/>
    <lineage>
        <taxon>Eukaryota</taxon>
        <taxon>Metazoa</taxon>
        <taxon>Chordata</taxon>
        <taxon>Craniata</taxon>
        <taxon>Vertebrata</taxon>
        <taxon>Euteleostomi</taxon>
        <taxon>Actinopterygii</taxon>
        <taxon>Neopterygii</taxon>
        <taxon>Teleostei</taxon>
        <taxon>Protacanthopterygii</taxon>
        <taxon>Salmoniformes</taxon>
        <taxon>Salmonidae</taxon>
        <taxon>Salmoninae</taxon>
        <taxon>Oncorhynchus</taxon>
    </lineage>
</organism>
<reference evidence="1" key="2">
    <citation type="submission" date="2025-09" db="UniProtKB">
        <authorList>
            <consortium name="Ensembl"/>
        </authorList>
    </citation>
    <scope>IDENTIFICATION</scope>
</reference>
<name>A0A8C7H458_ONCKI</name>
<dbReference type="GeneTree" id="ENSGT00990000213036"/>